<keyword evidence="1" id="KW-0812">Transmembrane</keyword>
<organism evidence="2 3">
    <name type="scientific">Dyella soli</name>
    <dbReference type="NCBI Taxonomy" id="522319"/>
    <lineage>
        <taxon>Bacteria</taxon>
        <taxon>Pseudomonadati</taxon>
        <taxon>Pseudomonadota</taxon>
        <taxon>Gammaproteobacteria</taxon>
        <taxon>Lysobacterales</taxon>
        <taxon>Rhodanobacteraceae</taxon>
        <taxon>Dyella</taxon>
    </lineage>
</organism>
<feature type="transmembrane region" description="Helical" evidence="1">
    <location>
        <begin position="6"/>
        <end position="25"/>
    </location>
</feature>
<evidence type="ECO:0000256" key="1">
    <source>
        <dbReference type="SAM" id="Phobius"/>
    </source>
</evidence>
<gene>
    <name evidence="2" type="ORF">EZM97_32380</name>
</gene>
<keyword evidence="1" id="KW-1133">Transmembrane helix</keyword>
<keyword evidence="3" id="KW-1185">Reference proteome</keyword>
<protein>
    <recommendedName>
        <fullName evidence="4">MAPEG family protein</fullName>
    </recommendedName>
</protein>
<dbReference type="RefSeq" id="WP_131412566.1">
    <property type="nucleotide sequence ID" value="NZ_SJTG01000005.1"/>
</dbReference>
<dbReference type="AlphaFoldDB" id="A0A4R0YLV1"/>
<reference evidence="2 3" key="1">
    <citation type="submission" date="2019-02" db="EMBL/GenBank/DDBJ databases">
        <title>Dyella amyloliquefaciens sp. nov., isolated from forest soil.</title>
        <authorList>
            <person name="Gao Z.-H."/>
            <person name="Qiu L.-H."/>
        </authorList>
    </citation>
    <scope>NUCLEOTIDE SEQUENCE [LARGE SCALE GENOMIC DNA]</scope>
    <source>
        <strain evidence="2 3">KACC 12747</strain>
    </source>
</reference>
<evidence type="ECO:0008006" key="4">
    <source>
        <dbReference type="Google" id="ProtNLM"/>
    </source>
</evidence>
<name>A0A4R0YLV1_9GAMM</name>
<accession>A0A4R0YLV1</accession>
<proteinExistence type="predicted"/>
<dbReference type="EMBL" id="SJTG01000005">
    <property type="protein sequence ID" value="TCI07295.1"/>
    <property type="molecule type" value="Genomic_DNA"/>
</dbReference>
<evidence type="ECO:0000313" key="3">
    <source>
        <dbReference type="Proteomes" id="UP000291822"/>
    </source>
</evidence>
<sequence>MTFNQATWILVSWVFAYYMLARSVLAKINRDDPDNFDLGTNGKLPFGIATSFAIWDMVWDTDLPGTEFGNFVRRGLYAVRVLAGLYIPAAITLLCCVDWDAT</sequence>
<dbReference type="Proteomes" id="UP000291822">
    <property type="component" value="Unassembled WGS sequence"/>
</dbReference>
<comment type="caution">
    <text evidence="2">The sequence shown here is derived from an EMBL/GenBank/DDBJ whole genome shotgun (WGS) entry which is preliminary data.</text>
</comment>
<keyword evidence="1" id="KW-0472">Membrane</keyword>
<evidence type="ECO:0000313" key="2">
    <source>
        <dbReference type="EMBL" id="TCI07295.1"/>
    </source>
</evidence>